<protein>
    <recommendedName>
        <fullName evidence="9">ABC transporter permease</fullName>
    </recommendedName>
</protein>
<dbReference type="InterPro" id="IPR001851">
    <property type="entry name" value="ABC_transp_permease"/>
</dbReference>
<reference evidence="7 8" key="1">
    <citation type="submission" date="2011-08" db="EMBL/GenBank/DDBJ databases">
        <title>The Genome Sequence of Johnsonella ignava ATCC 51276.</title>
        <authorList>
            <consortium name="The Broad Institute Genome Sequencing Platform"/>
            <person name="Earl A."/>
            <person name="Ward D."/>
            <person name="Feldgarden M."/>
            <person name="Gevers D."/>
            <person name="Izard J."/>
            <person name="Blanton J.M."/>
            <person name="Baranova O.V."/>
            <person name="Dewhirst F.E."/>
            <person name="Young S.K."/>
            <person name="Zeng Q."/>
            <person name="Gargeya S."/>
            <person name="Fitzgerald M."/>
            <person name="Haas B."/>
            <person name="Abouelleil A."/>
            <person name="Alvarado L."/>
            <person name="Arachchi H.M."/>
            <person name="Berlin A."/>
            <person name="Brown A."/>
            <person name="Chapman S.B."/>
            <person name="Chen Z."/>
            <person name="Dunbar C."/>
            <person name="Freedman E."/>
            <person name="Gearin G."/>
            <person name="Gellesch M."/>
            <person name="Goldberg J."/>
            <person name="Griggs A."/>
            <person name="Gujja S."/>
            <person name="Heiman D."/>
            <person name="Howarth C."/>
            <person name="Larson L."/>
            <person name="Lui A."/>
            <person name="MacDonald P.J.P."/>
            <person name="Montmayeur A."/>
            <person name="Murphy C."/>
            <person name="Neiman D."/>
            <person name="Pearson M."/>
            <person name="Priest M."/>
            <person name="Roberts A."/>
            <person name="Saif S."/>
            <person name="Shea T."/>
            <person name="Shenoy N."/>
            <person name="Sisk P."/>
            <person name="Stolte C."/>
            <person name="Sykes S."/>
            <person name="Wortman J."/>
            <person name="Nusbaum C."/>
            <person name="Birren B."/>
        </authorList>
    </citation>
    <scope>NUCLEOTIDE SEQUENCE [LARGE SCALE GENOMIC DNA]</scope>
    <source>
        <strain evidence="7 8">ATCC 51276</strain>
    </source>
</reference>
<dbReference type="OrthoDB" id="9778389at2"/>
<dbReference type="GO" id="GO:0005886">
    <property type="term" value="C:plasma membrane"/>
    <property type="evidence" value="ECO:0007669"/>
    <property type="project" value="UniProtKB-SubCell"/>
</dbReference>
<accession>G5GES4</accession>
<dbReference type="PANTHER" id="PTHR32196">
    <property type="entry name" value="ABC TRANSPORTER PERMEASE PROTEIN YPHD-RELATED-RELATED"/>
    <property type="match status" value="1"/>
</dbReference>
<evidence type="ECO:0000256" key="2">
    <source>
        <dbReference type="ARBA" id="ARBA00022475"/>
    </source>
</evidence>
<evidence type="ECO:0000256" key="1">
    <source>
        <dbReference type="ARBA" id="ARBA00004651"/>
    </source>
</evidence>
<keyword evidence="4 6" id="KW-1133">Transmembrane helix</keyword>
<organism evidence="7 8">
    <name type="scientific">Johnsonella ignava ATCC 51276</name>
    <dbReference type="NCBI Taxonomy" id="679200"/>
    <lineage>
        <taxon>Bacteria</taxon>
        <taxon>Bacillati</taxon>
        <taxon>Bacillota</taxon>
        <taxon>Clostridia</taxon>
        <taxon>Lachnospirales</taxon>
        <taxon>Lachnospiraceae</taxon>
        <taxon>Johnsonella</taxon>
    </lineage>
</organism>
<evidence type="ECO:0000256" key="4">
    <source>
        <dbReference type="ARBA" id="ARBA00022989"/>
    </source>
</evidence>
<name>G5GES4_9FIRM</name>
<comment type="caution">
    <text evidence="7">The sequence shown here is derived from an EMBL/GenBank/DDBJ whole genome shotgun (WGS) entry which is preliminary data.</text>
</comment>
<dbReference type="PANTHER" id="PTHR32196:SF69">
    <property type="entry name" value="BRANCHED-CHAIN AMINO ACID TRANSPORT SYSTEM, PERMEASE PROTEIN"/>
    <property type="match status" value="1"/>
</dbReference>
<dbReference type="GO" id="GO:0022857">
    <property type="term" value="F:transmembrane transporter activity"/>
    <property type="evidence" value="ECO:0007669"/>
    <property type="project" value="InterPro"/>
</dbReference>
<evidence type="ECO:0008006" key="9">
    <source>
        <dbReference type="Google" id="ProtNLM"/>
    </source>
</evidence>
<proteinExistence type="predicted"/>
<keyword evidence="3 6" id="KW-0812">Transmembrane</keyword>
<dbReference type="RefSeq" id="WP_005538979.1">
    <property type="nucleotide sequence ID" value="NZ_JH378829.1"/>
</dbReference>
<feature type="transmembrane region" description="Helical" evidence="6">
    <location>
        <begin position="90"/>
        <end position="114"/>
    </location>
</feature>
<dbReference type="eggNOG" id="COG4120">
    <property type="taxonomic scope" value="Bacteria"/>
</dbReference>
<dbReference type="CDD" id="cd06574">
    <property type="entry name" value="TM_PBP1_branched-chain-AA_like"/>
    <property type="match status" value="1"/>
</dbReference>
<sequence>MAFSALIQSIELGLIFAVLSLGLFIAFRVLNLPDLTVDGSFVTGLAYSAVWTVEGNPVTGIVMGVLGGTAAGVVTGILHTKLKIHEILAGILTMTGLYSINLMIMGLSPTINFYGKKTVFTFAENKLLFNGTSLGKLVFLLFITLILVAAIYIFLKTQIGLSLRATGDNEAMVRSSSINTDAMKILGFAMCNAIVAFSGALYAQYNGNAAHSVGVGMLVLALASIIIGEAVVGRRGILRNLIAVCVGAVIYRIMLAKAYQLGLPVTGLKLFSAVMAVAAISLPLARSEFLKWRKRHAGNKKS</sequence>
<comment type="subcellular location">
    <subcellularLocation>
        <location evidence="1">Cell membrane</location>
        <topology evidence="1">Multi-pass membrane protein</topology>
    </subcellularLocation>
</comment>
<evidence type="ECO:0000256" key="3">
    <source>
        <dbReference type="ARBA" id="ARBA00022692"/>
    </source>
</evidence>
<dbReference type="STRING" id="679200.HMPREF9333_00062"/>
<feature type="transmembrane region" description="Helical" evidence="6">
    <location>
        <begin position="134"/>
        <end position="155"/>
    </location>
</feature>
<gene>
    <name evidence="7" type="ORF">HMPREF9333_00062</name>
</gene>
<feature type="transmembrane region" description="Helical" evidence="6">
    <location>
        <begin position="209"/>
        <end position="228"/>
    </location>
</feature>
<keyword evidence="2" id="KW-1003">Cell membrane</keyword>
<dbReference type="HOGENOM" id="CLU_067296_0_0_9"/>
<feature type="transmembrane region" description="Helical" evidence="6">
    <location>
        <begin position="265"/>
        <end position="285"/>
    </location>
</feature>
<keyword evidence="8" id="KW-1185">Reference proteome</keyword>
<evidence type="ECO:0000313" key="7">
    <source>
        <dbReference type="EMBL" id="EHI56615.1"/>
    </source>
</evidence>
<dbReference type="Proteomes" id="UP000003011">
    <property type="component" value="Unassembled WGS sequence"/>
</dbReference>
<evidence type="ECO:0000313" key="8">
    <source>
        <dbReference type="Proteomes" id="UP000003011"/>
    </source>
</evidence>
<keyword evidence="5 6" id="KW-0472">Membrane</keyword>
<feature type="transmembrane region" description="Helical" evidence="6">
    <location>
        <begin position="240"/>
        <end position="259"/>
    </location>
</feature>
<dbReference type="AlphaFoldDB" id="G5GES4"/>
<feature type="transmembrane region" description="Helical" evidence="6">
    <location>
        <begin position="182"/>
        <end position="203"/>
    </location>
</feature>
<evidence type="ECO:0000256" key="5">
    <source>
        <dbReference type="ARBA" id="ARBA00023136"/>
    </source>
</evidence>
<feature type="transmembrane region" description="Helical" evidence="6">
    <location>
        <begin position="58"/>
        <end position="78"/>
    </location>
</feature>
<dbReference type="EMBL" id="ACZL01000003">
    <property type="protein sequence ID" value="EHI56615.1"/>
    <property type="molecule type" value="Genomic_DNA"/>
</dbReference>
<evidence type="ECO:0000256" key="6">
    <source>
        <dbReference type="SAM" id="Phobius"/>
    </source>
</evidence>
<feature type="transmembrane region" description="Helical" evidence="6">
    <location>
        <begin position="12"/>
        <end position="30"/>
    </location>
</feature>
<dbReference type="Pfam" id="PF02653">
    <property type="entry name" value="BPD_transp_2"/>
    <property type="match status" value="1"/>
</dbReference>
<dbReference type="PATRIC" id="fig|679200.3.peg.67"/>